<dbReference type="PANTHER" id="PTHR42686">
    <property type="entry name" value="GH17980P-RELATED"/>
    <property type="match status" value="1"/>
</dbReference>
<dbReference type="PROSITE" id="PS51257">
    <property type="entry name" value="PROKAR_LIPOPROTEIN"/>
    <property type="match status" value="1"/>
</dbReference>
<evidence type="ECO:0000313" key="3">
    <source>
        <dbReference type="Proteomes" id="UP001597299"/>
    </source>
</evidence>
<evidence type="ECO:0000313" key="2">
    <source>
        <dbReference type="EMBL" id="MFD2142390.1"/>
    </source>
</evidence>
<dbReference type="EMBL" id="JBHUHD010000001">
    <property type="protein sequence ID" value="MFD2142390.1"/>
    <property type="molecule type" value="Genomic_DNA"/>
</dbReference>
<sequence>MKAGDTRIHARTQVAVTALGLGCAQMGNLYRVTSYAECAGAFRASWDAGVRYFDTAPFYGYTRSERRLGTMLTDLPRDSYTVSTKVGRVMTPDPTVGTMEEGYAEPLPFRPVFDYSHNGIMRSFEASQQRLGLLAPDILYVHDIGRFTHGERHEHYWQQLTEGGGFRALTRLREQGAIKAFGLGVNEFEIIEDALKVADLDICMLAGRYTLLEQHSLGFMDECARRGVGIVAAGVFNSGILAGSNKFNYGDAPADIVARVEALRAACADEGVTLQAAALQFPLAHPATLTVVSGARNAEQITANVGWFEETIPASFWSRLKERGLIADGAPVPV</sequence>
<reference evidence="3" key="1">
    <citation type="journal article" date="2019" name="Int. J. Syst. Evol. Microbiol.">
        <title>The Global Catalogue of Microorganisms (GCM) 10K type strain sequencing project: providing services to taxonomists for standard genome sequencing and annotation.</title>
        <authorList>
            <consortium name="The Broad Institute Genomics Platform"/>
            <consortium name="The Broad Institute Genome Sequencing Center for Infectious Disease"/>
            <person name="Wu L."/>
            <person name="Ma J."/>
        </authorList>
    </citation>
    <scope>NUCLEOTIDE SEQUENCE [LARGE SCALE GENOMIC DNA]</scope>
    <source>
        <strain evidence="3">CCM 7435</strain>
    </source>
</reference>
<dbReference type="InterPro" id="IPR036812">
    <property type="entry name" value="NAD(P)_OxRdtase_dom_sf"/>
</dbReference>
<evidence type="ECO:0000259" key="1">
    <source>
        <dbReference type="Pfam" id="PF00248"/>
    </source>
</evidence>
<dbReference type="PANTHER" id="PTHR42686:SF1">
    <property type="entry name" value="GH17980P-RELATED"/>
    <property type="match status" value="1"/>
</dbReference>
<keyword evidence="3" id="KW-1185">Reference proteome</keyword>
<dbReference type="Gene3D" id="3.20.20.100">
    <property type="entry name" value="NADP-dependent oxidoreductase domain"/>
    <property type="match status" value="1"/>
</dbReference>
<dbReference type="Pfam" id="PF00248">
    <property type="entry name" value="Aldo_ket_red"/>
    <property type="match status" value="1"/>
</dbReference>
<comment type="caution">
    <text evidence="2">The sequence shown here is derived from an EMBL/GenBank/DDBJ whole genome shotgun (WGS) entry which is preliminary data.</text>
</comment>
<dbReference type="InterPro" id="IPR020471">
    <property type="entry name" value="AKR"/>
</dbReference>
<proteinExistence type="predicted"/>
<dbReference type="SUPFAM" id="SSF51430">
    <property type="entry name" value="NAD(P)-linked oxidoreductase"/>
    <property type="match status" value="1"/>
</dbReference>
<name>A0ABW4Z1P2_9HYPH</name>
<accession>A0ABW4Z1P2</accession>
<dbReference type="RefSeq" id="WP_213354028.1">
    <property type="nucleotide sequence ID" value="NZ_JAHBGB010000037.1"/>
</dbReference>
<organism evidence="2 3">
    <name type="scientific">Ancylobacter oerskovii</name>
    <dbReference type="NCBI Taxonomy" id="459519"/>
    <lineage>
        <taxon>Bacteria</taxon>
        <taxon>Pseudomonadati</taxon>
        <taxon>Pseudomonadota</taxon>
        <taxon>Alphaproteobacteria</taxon>
        <taxon>Hyphomicrobiales</taxon>
        <taxon>Xanthobacteraceae</taxon>
        <taxon>Ancylobacter</taxon>
    </lineage>
</organism>
<feature type="domain" description="NADP-dependent oxidoreductase" evidence="1">
    <location>
        <begin position="19"/>
        <end position="322"/>
    </location>
</feature>
<dbReference type="Proteomes" id="UP001597299">
    <property type="component" value="Unassembled WGS sequence"/>
</dbReference>
<dbReference type="InterPro" id="IPR023210">
    <property type="entry name" value="NADP_OxRdtase_dom"/>
</dbReference>
<protein>
    <submittedName>
        <fullName evidence="2">Aldo/keto reductase</fullName>
    </submittedName>
</protein>
<gene>
    <name evidence="2" type="ORF">ACFSNC_18445</name>
</gene>